<comment type="caution">
    <text evidence="1">The sequence shown here is derived from an EMBL/GenBank/DDBJ whole genome shotgun (WGS) entry which is preliminary data.</text>
</comment>
<evidence type="ECO:0000313" key="2">
    <source>
        <dbReference type="Proteomes" id="UP000034531"/>
    </source>
</evidence>
<dbReference type="InterPro" id="IPR036583">
    <property type="entry name" value="23S_rRNA_IVS_sf"/>
</dbReference>
<dbReference type="Pfam" id="PF05635">
    <property type="entry name" value="23S_rRNA_IVP"/>
    <property type="match status" value="1"/>
</dbReference>
<evidence type="ECO:0000313" key="1">
    <source>
        <dbReference type="EMBL" id="KKR50870.1"/>
    </source>
</evidence>
<dbReference type="NCBIfam" id="TIGR02436">
    <property type="entry name" value="four helix bundle protein"/>
    <property type="match status" value="1"/>
</dbReference>
<dbReference type="PANTHER" id="PTHR38471:SF2">
    <property type="entry name" value="FOUR HELIX BUNDLE PROTEIN"/>
    <property type="match status" value="1"/>
</dbReference>
<dbReference type="EMBL" id="LBYI01000005">
    <property type="protein sequence ID" value="KKR50870.1"/>
    <property type="molecule type" value="Genomic_DNA"/>
</dbReference>
<name>A0A0G0TUV3_9BACT</name>
<organism evidence="1 2">
    <name type="scientific">Candidatus Curtissbacteria bacterium GW2011_GWA1_40_16</name>
    <dbReference type="NCBI Taxonomy" id="1618405"/>
    <lineage>
        <taxon>Bacteria</taxon>
        <taxon>Candidatus Curtissiibacteriota</taxon>
    </lineage>
</organism>
<dbReference type="CDD" id="cd16377">
    <property type="entry name" value="23S_rRNA_IVP_like"/>
    <property type="match status" value="1"/>
</dbReference>
<reference evidence="1 2" key="1">
    <citation type="journal article" date="2015" name="Nature">
        <title>rRNA introns, odd ribosomes, and small enigmatic genomes across a large radiation of phyla.</title>
        <authorList>
            <person name="Brown C.T."/>
            <person name="Hug L.A."/>
            <person name="Thomas B.C."/>
            <person name="Sharon I."/>
            <person name="Castelle C.J."/>
            <person name="Singh A."/>
            <person name="Wilkins M.J."/>
            <person name="Williams K.H."/>
            <person name="Banfield J.F."/>
        </authorList>
    </citation>
    <scope>NUCLEOTIDE SEQUENCE [LARGE SCALE GENOMIC DNA]</scope>
</reference>
<dbReference type="InterPro" id="IPR012657">
    <property type="entry name" value="23S_rRNA-intervening_sequence"/>
</dbReference>
<dbReference type="PANTHER" id="PTHR38471">
    <property type="entry name" value="FOUR HELIX BUNDLE PROTEIN"/>
    <property type="match status" value="1"/>
</dbReference>
<dbReference type="Proteomes" id="UP000034531">
    <property type="component" value="Unassembled WGS sequence"/>
</dbReference>
<sequence length="118" mass="13519">MINFERLNVYHEAVLLTTDIYKLTKKYPKDELFGLVSQLRRAAVSVPLNIAEGSSRTKKDFRHFLTMAVGSCYELVALYKVSLELGFLSKQEQDKLYVSTSDLAKRINALRKSMNNEP</sequence>
<dbReference type="Gene3D" id="1.20.1440.60">
    <property type="entry name" value="23S rRNA-intervening sequence"/>
    <property type="match status" value="1"/>
</dbReference>
<dbReference type="SUPFAM" id="SSF158446">
    <property type="entry name" value="IVS-encoded protein-like"/>
    <property type="match status" value="1"/>
</dbReference>
<gene>
    <name evidence="1" type="ORF">UT84_C0005G0016</name>
</gene>
<dbReference type="AlphaFoldDB" id="A0A0G0TUV3"/>
<accession>A0A0G0TUV3</accession>
<protein>
    <submittedName>
        <fullName evidence="1">23S rRNA-associated protein</fullName>
    </submittedName>
</protein>
<proteinExistence type="predicted"/>